<name>M8EFN8_9BACL</name>
<feature type="region of interest" description="Disordered" evidence="1">
    <location>
        <begin position="248"/>
        <end position="272"/>
    </location>
</feature>
<accession>M8EFN8</accession>
<comment type="caution">
    <text evidence="2">The sequence shown here is derived from an EMBL/GenBank/DDBJ whole genome shotgun (WGS) entry which is preliminary data.</text>
</comment>
<dbReference type="PATRIC" id="fig|1300222.3.peg.361"/>
<evidence type="ECO:0008006" key="4">
    <source>
        <dbReference type="Google" id="ProtNLM"/>
    </source>
</evidence>
<proteinExistence type="predicted"/>
<evidence type="ECO:0000313" key="3">
    <source>
        <dbReference type="Proteomes" id="UP000012081"/>
    </source>
</evidence>
<dbReference type="EMBL" id="APBN01000001">
    <property type="protein sequence ID" value="EMT54295.1"/>
    <property type="molecule type" value="Genomic_DNA"/>
</dbReference>
<gene>
    <name evidence="2" type="ORF">I532_01775</name>
</gene>
<keyword evidence="3" id="KW-1185">Reference proteome</keyword>
<feature type="compositionally biased region" description="Low complexity" evidence="1">
    <location>
        <begin position="263"/>
        <end position="272"/>
    </location>
</feature>
<feature type="region of interest" description="Disordered" evidence="1">
    <location>
        <begin position="195"/>
        <end position="219"/>
    </location>
</feature>
<feature type="compositionally biased region" description="Polar residues" evidence="1">
    <location>
        <begin position="195"/>
        <end position="210"/>
    </location>
</feature>
<evidence type="ECO:0000256" key="1">
    <source>
        <dbReference type="SAM" id="MobiDB-lite"/>
    </source>
</evidence>
<reference evidence="2 3" key="1">
    <citation type="submission" date="2013-03" db="EMBL/GenBank/DDBJ databases">
        <title>Assembly of a new bacterial strain Brevibacillus borstelensis AK1.</title>
        <authorList>
            <person name="Rajan I."/>
            <person name="PoliReddy D."/>
            <person name="Sugumar T."/>
            <person name="Rathinam K."/>
            <person name="Alqarawi S."/>
            <person name="Khalil A.B."/>
            <person name="Sivakumar N."/>
        </authorList>
    </citation>
    <scope>NUCLEOTIDE SEQUENCE [LARGE SCALE GENOMIC DNA]</scope>
    <source>
        <strain evidence="2 3">AK1</strain>
    </source>
</reference>
<dbReference type="OrthoDB" id="2351076at2"/>
<feature type="region of interest" description="Disordered" evidence="1">
    <location>
        <begin position="287"/>
        <end position="312"/>
    </location>
</feature>
<dbReference type="RefSeq" id="WP_003386017.1">
    <property type="nucleotide sequence ID" value="NZ_APBN01000001.1"/>
</dbReference>
<dbReference type="Proteomes" id="UP000012081">
    <property type="component" value="Unassembled WGS sequence"/>
</dbReference>
<evidence type="ECO:0000313" key="2">
    <source>
        <dbReference type="EMBL" id="EMT54295.1"/>
    </source>
</evidence>
<dbReference type="STRING" id="1300222.I532_01775"/>
<feature type="compositionally biased region" description="Polar residues" evidence="1">
    <location>
        <begin position="287"/>
        <end position="298"/>
    </location>
</feature>
<dbReference type="AlphaFoldDB" id="M8EFN8"/>
<organism evidence="2 3">
    <name type="scientific">Brevibacillus borstelensis AK1</name>
    <dbReference type="NCBI Taxonomy" id="1300222"/>
    <lineage>
        <taxon>Bacteria</taxon>
        <taxon>Bacillati</taxon>
        <taxon>Bacillota</taxon>
        <taxon>Bacilli</taxon>
        <taxon>Bacillales</taxon>
        <taxon>Paenibacillaceae</taxon>
        <taxon>Brevibacillus</taxon>
    </lineage>
</organism>
<protein>
    <recommendedName>
        <fullName evidence="4">Flagellar hook-length control protein-like C-terminal domain-containing protein</fullName>
    </recommendedName>
</protein>
<sequence>MFSPAQMVQSLMQRTGAAAPKPIEFTPGQVFTGAVVRTYPENMALVQIGGMQVQAKLEANLEAGQRAWLQVQSTSGVITLKVLNSPQGGTVADASLEGLMRSLGFAETKENRAIVQALVSSNLPVNRDAVQSYAAVTQQLGADQGTLDAFLLALKRNLPVTPDSIAGLKAFLSEKPLAQVIQHFLNQADSFLQSEEQGANRFSQDGSQARPSGGSGAGNAAADLLNAQLRMIVGQLRDKVAKLPVALPHGDVSESPQPASNSAAMAGHAKGAATGQFGEQQLRTLTEQVSRSGNQPFSQPRAGGLTTSADQPAGIWQAESIGTGTDRAASLQSSQTPRNDHPILEMFRQLGLSHERDALGHAMKGAQEAQRQLESVKSLLLQLASSSQNGMPAGLRDAADTLLQQVTGQQLMLAQPSNQPFAQVVMQIPIRTNDGEDTAYVQIESKKKGGGELDPENCRLFFHLDLNAMGTTMLDVGIVNRIVNIQVFNNNDWVEPLVQNMREGLADQLQGIGYQLSSMRVQSIPDADAKRTAPRLGGNSGYMLADYKGVDFRV</sequence>